<dbReference type="GO" id="GO:0004301">
    <property type="term" value="F:epoxide hydrolase activity"/>
    <property type="evidence" value="ECO:0007669"/>
    <property type="project" value="UniProtKB-EC"/>
</dbReference>
<dbReference type="InterPro" id="IPR000073">
    <property type="entry name" value="AB_hydrolase_1"/>
</dbReference>
<organism evidence="3 4">
    <name type="scientific">Blastococcus saxobsidens (strain DD2)</name>
    <dbReference type="NCBI Taxonomy" id="1146883"/>
    <lineage>
        <taxon>Bacteria</taxon>
        <taxon>Bacillati</taxon>
        <taxon>Actinomycetota</taxon>
        <taxon>Actinomycetes</taxon>
        <taxon>Geodermatophilales</taxon>
        <taxon>Geodermatophilaceae</taxon>
        <taxon>Blastococcus</taxon>
    </lineage>
</organism>
<sequence>MTAPVPVHPEPPRGFRGVAVSTQDGVIHAVVGGSGPAVVLLHGWPQTWWVWRHVMLGLAESHTVLAPNLRGVGGSTITAGGYDKKTMADDIATLVLTLGHERAAVVGHDIGGQVAYACAAQYPELVSHLVIMSAQVPDATCLDYRLFGAQPWKWWWALHMVEDVADRLIGDNLAFYIDHRIDRHDPGTNYDTSSIGAFDRGVYVRAYAAPGALTATLEWYRQFPIDMVDNERFFASGPLTIPYLALADAATHAEMSRQASRIAVRPRVLRVQPSGHWIPEQQPAAVLMHFREFVTTSIAAG</sequence>
<dbReference type="PANTHER" id="PTHR43329">
    <property type="entry name" value="EPOXIDE HYDROLASE"/>
    <property type="match status" value="1"/>
</dbReference>
<evidence type="ECO:0000259" key="2">
    <source>
        <dbReference type="Pfam" id="PF00561"/>
    </source>
</evidence>
<reference evidence="3 4" key="1">
    <citation type="journal article" date="2012" name="J. Bacteriol.">
        <title>Genome Sequence of Blastococcus saxobsidens DD2, a Stone-Inhabiting Bacterium.</title>
        <authorList>
            <person name="Chouaia B."/>
            <person name="Crotti E."/>
            <person name="Brusetti L."/>
            <person name="Daffonchio D."/>
            <person name="Essoussi I."/>
            <person name="Nouioui I."/>
            <person name="Sbissi I."/>
            <person name="Ghodhbane-Gtari F."/>
            <person name="Gtari M."/>
            <person name="Vacherie B."/>
            <person name="Barbe V."/>
            <person name="Medigue C."/>
            <person name="Gury J."/>
            <person name="Pujic P."/>
            <person name="Normand P."/>
        </authorList>
    </citation>
    <scope>NUCLEOTIDE SEQUENCE [LARGE SCALE GENOMIC DNA]</scope>
    <source>
        <strain evidence="3 4">DD2</strain>
    </source>
</reference>
<dbReference type="EC" id="3.3.2.10" evidence="3"/>
<dbReference type="RefSeq" id="WP_014375244.1">
    <property type="nucleotide sequence ID" value="NC_016943.1"/>
</dbReference>
<dbReference type="SUPFAM" id="SSF53474">
    <property type="entry name" value="alpha/beta-Hydrolases"/>
    <property type="match status" value="1"/>
</dbReference>
<evidence type="ECO:0000313" key="4">
    <source>
        <dbReference type="Proteomes" id="UP000007517"/>
    </source>
</evidence>
<dbReference type="eggNOG" id="COG0596">
    <property type="taxonomic scope" value="Bacteria"/>
</dbReference>
<evidence type="ECO:0000256" key="1">
    <source>
        <dbReference type="ARBA" id="ARBA00022801"/>
    </source>
</evidence>
<dbReference type="InterPro" id="IPR000639">
    <property type="entry name" value="Epox_hydrolase-like"/>
</dbReference>
<keyword evidence="1 3" id="KW-0378">Hydrolase</keyword>
<dbReference type="KEGG" id="bsd:BLASA_1414"/>
<dbReference type="PRINTS" id="PR00111">
    <property type="entry name" value="ABHYDROLASE"/>
</dbReference>
<gene>
    <name evidence="3" type="ordered locus">BLASA_1414</name>
</gene>
<dbReference type="Pfam" id="PF00561">
    <property type="entry name" value="Abhydrolase_1"/>
    <property type="match status" value="1"/>
</dbReference>
<dbReference type="HOGENOM" id="CLU_020336_7_1_11"/>
<name>H6RJP2_BLASD</name>
<dbReference type="OrthoDB" id="3507586at2"/>
<reference evidence="4" key="2">
    <citation type="submission" date="2012-02" db="EMBL/GenBank/DDBJ databases">
        <title>Complete genome sequence of Blastococcus saxobsidens strain DD2.</title>
        <authorList>
            <person name="Genoscope."/>
        </authorList>
    </citation>
    <scope>NUCLEOTIDE SEQUENCE [LARGE SCALE GENOMIC DNA]</scope>
    <source>
        <strain evidence="4">DD2</strain>
    </source>
</reference>
<keyword evidence="4" id="KW-1185">Reference proteome</keyword>
<dbReference type="InterPro" id="IPR029058">
    <property type="entry name" value="AB_hydrolase_fold"/>
</dbReference>
<proteinExistence type="predicted"/>
<feature type="domain" description="AB hydrolase-1" evidence="2">
    <location>
        <begin position="36"/>
        <end position="139"/>
    </location>
</feature>
<evidence type="ECO:0000313" key="3">
    <source>
        <dbReference type="EMBL" id="CCG02347.1"/>
    </source>
</evidence>
<dbReference type="EMBL" id="FO117623">
    <property type="protein sequence ID" value="CCG02347.1"/>
    <property type="molecule type" value="Genomic_DNA"/>
</dbReference>
<dbReference type="Proteomes" id="UP000007517">
    <property type="component" value="Chromosome"/>
</dbReference>
<dbReference type="Gene3D" id="3.40.50.1820">
    <property type="entry name" value="alpha/beta hydrolase"/>
    <property type="match status" value="1"/>
</dbReference>
<dbReference type="STRING" id="1146883.BLASA_1414"/>
<dbReference type="PRINTS" id="PR00412">
    <property type="entry name" value="EPOXHYDRLASE"/>
</dbReference>
<protein>
    <submittedName>
        <fullName evidence="3">Putative epoxide hydrolase</fullName>
        <ecNumber evidence="3">3.3.2.10</ecNumber>
    </submittedName>
</protein>
<dbReference type="AlphaFoldDB" id="H6RJP2"/>
<accession>H6RJP2</accession>